<evidence type="ECO:0000256" key="7">
    <source>
        <dbReference type="ARBA" id="ARBA00023212"/>
    </source>
</evidence>
<evidence type="ECO:0000256" key="6">
    <source>
        <dbReference type="ARBA" id="ARBA00023054"/>
    </source>
</evidence>
<sequence>MSEFNSTLVDTFHAPEYNYSSLVRTPASHKLSPTFLSFHHSFGYDLVRRCNLYVIDPDTVMYIGGNLVHFLTLSTGDLSYLWSASGHGLGALAVHPSK</sequence>
<gene>
    <name evidence="9" type="ORF">LOD99_5618</name>
</gene>
<comment type="subcellular location">
    <subcellularLocation>
        <location evidence="1">Cell projection</location>
        <location evidence="1">Cilium</location>
    </subcellularLocation>
    <subcellularLocation>
        <location evidence="2">Cytoplasm</location>
        <location evidence="2">Cytoskeleton</location>
    </subcellularLocation>
</comment>
<keyword evidence="8" id="KW-0966">Cell projection</keyword>
<dbReference type="GO" id="GO:0005929">
    <property type="term" value="C:cilium"/>
    <property type="evidence" value="ECO:0007669"/>
    <property type="project" value="UniProtKB-SubCell"/>
</dbReference>
<keyword evidence="5" id="KW-0677">Repeat</keyword>
<dbReference type="Proteomes" id="UP001165289">
    <property type="component" value="Unassembled WGS sequence"/>
</dbReference>
<evidence type="ECO:0000313" key="10">
    <source>
        <dbReference type="Proteomes" id="UP001165289"/>
    </source>
</evidence>
<keyword evidence="3" id="KW-0963">Cytoplasm</keyword>
<reference evidence="9 10" key="1">
    <citation type="journal article" date="2023" name="BMC Biol.">
        <title>The compact genome of the sponge Oopsacas minuta (Hexactinellida) is lacking key metazoan core genes.</title>
        <authorList>
            <person name="Santini S."/>
            <person name="Schenkelaars Q."/>
            <person name="Jourda C."/>
            <person name="Duchesne M."/>
            <person name="Belahbib H."/>
            <person name="Rocher C."/>
            <person name="Selva M."/>
            <person name="Riesgo A."/>
            <person name="Vervoort M."/>
            <person name="Leys S.P."/>
            <person name="Kodjabachian L."/>
            <person name="Le Bivic A."/>
            <person name="Borchiellini C."/>
            <person name="Claverie J.M."/>
            <person name="Renard E."/>
        </authorList>
    </citation>
    <scope>NUCLEOTIDE SEQUENCE [LARGE SCALE GENOMIC DNA]</scope>
    <source>
        <strain evidence="9">SPO-2</strain>
    </source>
</reference>
<accession>A0AAV7JRN1</accession>
<dbReference type="GO" id="GO:0005856">
    <property type="term" value="C:cytoskeleton"/>
    <property type="evidence" value="ECO:0007669"/>
    <property type="project" value="UniProtKB-SubCell"/>
</dbReference>
<protein>
    <submittedName>
        <fullName evidence="9">Spore wall protein 2-like</fullName>
    </submittedName>
</protein>
<keyword evidence="6" id="KW-0175">Coiled coil</keyword>
<dbReference type="PANTHER" id="PTHR14885:SF3">
    <property type="entry name" value="CILIA- AND FLAGELLA-ASSOCIATED PROTEIN 44"/>
    <property type="match status" value="1"/>
</dbReference>
<comment type="caution">
    <text evidence="9">The sequence shown here is derived from an EMBL/GenBank/DDBJ whole genome shotgun (WGS) entry which is preliminary data.</text>
</comment>
<proteinExistence type="predicted"/>
<evidence type="ECO:0000256" key="3">
    <source>
        <dbReference type="ARBA" id="ARBA00022490"/>
    </source>
</evidence>
<evidence type="ECO:0000256" key="4">
    <source>
        <dbReference type="ARBA" id="ARBA00022574"/>
    </source>
</evidence>
<keyword evidence="7" id="KW-0206">Cytoskeleton</keyword>
<name>A0AAV7JRN1_9METZ</name>
<evidence type="ECO:0000313" key="9">
    <source>
        <dbReference type="EMBL" id="KAI6651041.1"/>
    </source>
</evidence>
<dbReference type="AlphaFoldDB" id="A0AAV7JRN1"/>
<organism evidence="9 10">
    <name type="scientific">Oopsacas minuta</name>
    <dbReference type="NCBI Taxonomy" id="111878"/>
    <lineage>
        <taxon>Eukaryota</taxon>
        <taxon>Metazoa</taxon>
        <taxon>Porifera</taxon>
        <taxon>Hexactinellida</taxon>
        <taxon>Hexasterophora</taxon>
        <taxon>Lyssacinosida</taxon>
        <taxon>Leucopsacidae</taxon>
        <taxon>Oopsacas</taxon>
    </lineage>
</organism>
<keyword evidence="10" id="KW-1185">Reference proteome</keyword>
<evidence type="ECO:0000256" key="8">
    <source>
        <dbReference type="ARBA" id="ARBA00023273"/>
    </source>
</evidence>
<evidence type="ECO:0000256" key="2">
    <source>
        <dbReference type="ARBA" id="ARBA00004245"/>
    </source>
</evidence>
<dbReference type="EMBL" id="JAKMXF010000308">
    <property type="protein sequence ID" value="KAI6651041.1"/>
    <property type="molecule type" value="Genomic_DNA"/>
</dbReference>
<evidence type="ECO:0000256" key="5">
    <source>
        <dbReference type="ARBA" id="ARBA00022737"/>
    </source>
</evidence>
<evidence type="ECO:0000256" key="1">
    <source>
        <dbReference type="ARBA" id="ARBA00004138"/>
    </source>
</evidence>
<dbReference type="PANTHER" id="PTHR14885">
    <property type="entry name" value="CILIA- AND FLAGELLA-ASSOCIATED PROTEIN 43-RELATED"/>
    <property type="match status" value="1"/>
</dbReference>
<keyword evidence="4" id="KW-0853">WD repeat</keyword>